<feature type="region of interest" description="Disordered" evidence="6">
    <location>
        <begin position="1"/>
        <end position="29"/>
    </location>
</feature>
<feature type="region of interest" description="Disordered" evidence="6">
    <location>
        <begin position="601"/>
        <end position="624"/>
    </location>
</feature>
<feature type="transmembrane region" description="Helical" evidence="7">
    <location>
        <begin position="350"/>
        <end position="370"/>
    </location>
</feature>
<keyword evidence="5 7" id="KW-0472">Membrane</keyword>
<dbReference type="PANTHER" id="PTHR21347:SF14">
    <property type="entry name" value="LIPID SCRAMBLASE CLPTM1-RELATED"/>
    <property type="match status" value="1"/>
</dbReference>
<feature type="transmembrane region" description="Helical" evidence="7">
    <location>
        <begin position="497"/>
        <end position="518"/>
    </location>
</feature>
<reference evidence="8" key="1">
    <citation type="submission" date="2018-08" db="EMBL/GenBank/DDBJ databases">
        <authorList>
            <person name="Cornetti L."/>
        </authorList>
    </citation>
    <scope>NUCLEOTIDE SEQUENCE</scope>
    <source>
        <strain evidence="8">DE-FRO-2-1</strain>
    </source>
</reference>
<feature type="transmembrane region" description="Helical" evidence="7">
    <location>
        <begin position="472"/>
        <end position="491"/>
    </location>
</feature>
<evidence type="ECO:0000256" key="4">
    <source>
        <dbReference type="ARBA" id="ARBA00022989"/>
    </source>
</evidence>
<feature type="compositionally biased region" description="Low complexity" evidence="6">
    <location>
        <begin position="1"/>
        <end position="27"/>
    </location>
</feature>
<comment type="similarity">
    <text evidence="2">Belongs to the CLPTM1 family.</text>
</comment>
<keyword evidence="4 7" id="KW-1133">Transmembrane helix</keyword>
<comment type="subcellular location">
    <subcellularLocation>
        <location evidence="1">Membrane</location>
        <topology evidence="1">Multi-pass membrane protein</topology>
    </subcellularLocation>
</comment>
<evidence type="ECO:0000256" key="5">
    <source>
        <dbReference type="ARBA" id="ARBA00023136"/>
    </source>
</evidence>
<evidence type="ECO:0000256" key="3">
    <source>
        <dbReference type="ARBA" id="ARBA00022692"/>
    </source>
</evidence>
<keyword evidence="3 7" id="KW-0812">Transmembrane</keyword>
<dbReference type="PANTHER" id="PTHR21347">
    <property type="entry name" value="CLEFT LIP AND PALATE ASSOCIATED TRANSMEMBRANE PROTEIN-RELATED"/>
    <property type="match status" value="1"/>
</dbReference>
<dbReference type="InterPro" id="IPR008429">
    <property type="entry name" value="CLPTM1"/>
</dbReference>
<dbReference type="GO" id="GO:0012505">
    <property type="term" value="C:endomembrane system"/>
    <property type="evidence" value="ECO:0007669"/>
    <property type="project" value="TreeGrafter"/>
</dbReference>
<feature type="compositionally biased region" description="Basic and acidic residues" evidence="6">
    <location>
        <begin position="607"/>
        <end position="624"/>
    </location>
</feature>
<proteinExistence type="evidence at transcript level"/>
<name>A0A4Y7NI66_9CRUS</name>
<evidence type="ECO:0000313" key="8">
    <source>
        <dbReference type="EMBL" id="SVE92909.1"/>
    </source>
</evidence>
<dbReference type="GO" id="GO:0016020">
    <property type="term" value="C:membrane"/>
    <property type="evidence" value="ECO:0007669"/>
    <property type="project" value="UniProtKB-SubCell"/>
</dbReference>
<dbReference type="AlphaFoldDB" id="A0A4Y7NI66"/>
<dbReference type="Pfam" id="PF05602">
    <property type="entry name" value="CLPTM1"/>
    <property type="match status" value="1"/>
</dbReference>
<accession>A0A4Y7NI66</accession>
<evidence type="ECO:0000256" key="1">
    <source>
        <dbReference type="ARBA" id="ARBA00004141"/>
    </source>
</evidence>
<evidence type="ECO:0000256" key="2">
    <source>
        <dbReference type="ARBA" id="ARBA00009310"/>
    </source>
</evidence>
<gene>
    <name evidence="8" type="primary">EOG090X032C</name>
</gene>
<sequence length="624" mass="72179">MDNQQAVAQNGENAAAQENAGEANAQNPRLPNRTESFLAITKSLMVRALIIYFITSMFRRPAPTPSDKTGTDPTTSRLPATQIYGNGSFYDIHVYLSENPKGPDFSDPSQHIWTLPNMMFGDWYSGPSSDGTYTLETEISVPESVQNNGSFYIHTFLVRTGDSPNSRDKSGVYRADYTVHRTRQMNRFKKRRYSKTVNLLTGTTVASDEDVKKAETIKEEIISHWHPNLTVNVVYDYTAWTKGAIPAPIDQFIEFSESGAFYKPIVYFNDYWNLVKDYQPFNASVKTIPLRLTWQPLSMIKWQLYSAQSMRNQWAQGGALGSLLYGEAANDGMDEDQDSLKEAMLDTNPYLLGMTFMVSIVHSVFEFLAFKNDIQFWRQRESLEGLSVRSVFFNVFQSLIVLLYVLDNETNTLIRISCFIGLAIEIWKIQKVVDVKIDRENPYMGFIPVRFSDKSSYVHSHTKEYDALAFKYLSWVLYPLLVGYCIYSLVYEEHKGWYSWVLSMLYGFLLTFGFIMMTPQLFINYKLKSVAHLPWRMMTYKALNTFIDDIFAFVIKMPTLYRIGCFRDDIIFFIFLYQRWIYRVDPSRINEFGVSQEMLEQRQLQGGEKDEAAEPKPLEEKKNE</sequence>
<dbReference type="EMBL" id="LR023290">
    <property type="protein sequence ID" value="SVE92909.1"/>
    <property type="molecule type" value="mRNA"/>
</dbReference>
<organism evidence="8">
    <name type="scientific">Moina brachiata</name>
    <dbReference type="NCBI Taxonomy" id="675436"/>
    <lineage>
        <taxon>Eukaryota</taxon>
        <taxon>Metazoa</taxon>
        <taxon>Ecdysozoa</taxon>
        <taxon>Arthropoda</taxon>
        <taxon>Crustacea</taxon>
        <taxon>Branchiopoda</taxon>
        <taxon>Diplostraca</taxon>
        <taxon>Cladocera</taxon>
        <taxon>Anomopoda</taxon>
        <taxon>Moinidae</taxon>
        <taxon>Moina</taxon>
    </lineage>
</organism>
<evidence type="ECO:0000256" key="7">
    <source>
        <dbReference type="SAM" id="Phobius"/>
    </source>
</evidence>
<evidence type="ECO:0000256" key="6">
    <source>
        <dbReference type="SAM" id="MobiDB-lite"/>
    </source>
</evidence>
<protein>
    <submittedName>
        <fullName evidence="8">EOG090X032C</fullName>
    </submittedName>
</protein>
<feature type="transmembrane region" description="Helical" evidence="7">
    <location>
        <begin position="391"/>
        <end position="406"/>
    </location>
</feature>